<accession>W9YVI1</accession>
<dbReference type="AlphaFoldDB" id="W9YVI1"/>
<reference evidence="2 3" key="1">
    <citation type="submission" date="2013-03" db="EMBL/GenBank/DDBJ databases">
        <title>The Genome Sequence of Capronia coronata CBS 617.96.</title>
        <authorList>
            <consortium name="The Broad Institute Genomics Platform"/>
            <person name="Cuomo C."/>
            <person name="de Hoog S."/>
            <person name="Gorbushina A."/>
            <person name="Walker B."/>
            <person name="Young S.K."/>
            <person name="Zeng Q."/>
            <person name="Gargeya S."/>
            <person name="Fitzgerald M."/>
            <person name="Haas B."/>
            <person name="Abouelleil A."/>
            <person name="Allen A.W."/>
            <person name="Alvarado L."/>
            <person name="Arachchi H.M."/>
            <person name="Berlin A.M."/>
            <person name="Chapman S.B."/>
            <person name="Gainer-Dewar J."/>
            <person name="Goldberg J."/>
            <person name="Griggs A."/>
            <person name="Gujja S."/>
            <person name="Hansen M."/>
            <person name="Howarth C."/>
            <person name="Imamovic A."/>
            <person name="Ireland A."/>
            <person name="Larimer J."/>
            <person name="McCowan C."/>
            <person name="Murphy C."/>
            <person name="Pearson M."/>
            <person name="Poon T.W."/>
            <person name="Priest M."/>
            <person name="Roberts A."/>
            <person name="Saif S."/>
            <person name="Shea T."/>
            <person name="Sisk P."/>
            <person name="Sykes S."/>
            <person name="Wortman J."/>
            <person name="Nusbaum C."/>
            <person name="Birren B."/>
        </authorList>
    </citation>
    <scope>NUCLEOTIDE SEQUENCE [LARGE SCALE GENOMIC DNA]</scope>
    <source>
        <strain evidence="2 3">CBS 617.96</strain>
    </source>
</reference>
<organism evidence="2 3">
    <name type="scientific">Capronia coronata CBS 617.96</name>
    <dbReference type="NCBI Taxonomy" id="1182541"/>
    <lineage>
        <taxon>Eukaryota</taxon>
        <taxon>Fungi</taxon>
        <taxon>Dikarya</taxon>
        <taxon>Ascomycota</taxon>
        <taxon>Pezizomycotina</taxon>
        <taxon>Eurotiomycetes</taxon>
        <taxon>Chaetothyriomycetidae</taxon>
        <taxon>Chaetothyriales</taxon>
        <taxon>Herpotrichiellaceae</taxon>
        <taxon>Capronia</taxon>
    </lineage>
</organism>
<feature type="region of interest" description="Disordered" evidence="1">
    <location>
        <begin position="199"/>
        <end position="219"/>
    </location>
</feature>
<comment type="caution">
    <text evidence="2">The sequence shown here is derived from an EMBL/GenBank/DDBJ whole genome shotgun (WGS) entry which is preliminary data.</text>
</comment>
<dbReference type="RefSeq" id="XP_007721189.1">
    <property type="nucleotide sequence ID" value="XM_007722999.1"/>
</dbReference>
<dbReference type="Proteomes" id="UP000019484">
    <property type="component" value="Unassembled WGS sequence"/>
</dbReference>
<sequence>MESAAAMTSPQGEDVNAVDTMTIEAATPVGNNERPRRIAKKRKLAEVDDNDQDADNNHDADSDTMAIEAAAPVSNDGRPRRASRKRKLVELAVKLVCAFAASDSSKKTNMKGVRALYSLSTPDNLPSVNVLSKQYRTIKERFTGLKDYFDGTKSLEDLVKTVETADEEKRKQLEATKKELLNENLDLKKQIEELTKQLAETKDRVNGDEDNEKAGVEET</sequence>
<gene>
    <name evidence="2" type="ORF">A1O1_02087</name>
</gene>
<dbReference type="HOGENOM" id="CLU_1261345_0_0_1"/>
<evidence type="ECO:0000313" key="3">
    <source>
        <dbReference type="Proteomes" id="UP000019484"/>
    </source>
</evidence>
<feature type="compositionally biased region" description="Polar residues" evidence="1">
    <location>
        <begin position="1"/>
        <end position="11"/>
    </location>
</feature>
<protein>
    <submittedName>
        <fullName evidence="2">Uncharacterized protein</fullName>
    </submittedName>
</protein>
<name>W9YVI1_9EURO</name>
<proteinExistence type="predicted"/>
<keyword evidence="3" id="KW-1185">Reference proteome</keyword>
<dbReference type="EMBL" id="AMWN01000002">
    <property type="protein sequence ID" value="EXJ93695.1"/>
    <property type="molecule type" value="Genomic_DNA"/>
</dbReference>
<evidence type="ECO:0000256" key="1">
    <source>
        <dbReference type="SAM" id="MobiDB-lite"/>
    </source>
</evidence>
<feature type="region of interest" description="Disordered" evidence="1">
    <location>
        <begin position="1"/>
        <end position="84"/>
    </location>
</feature>
<dbReference type="GeneID" id="19156988"/>
<evidence type="ECO:0000313" key="2">
    <source>
        <dbReference type="EMBL" id="EXJ93695.1"/>
    </source>
</evidence>